<reference evidence="4 5" key="1">
    <citation type="submission" date="2012-05" db="EMBL/GenBank/DDBJ databases">
        <authorList>
            <person name="Weinstock G."/>
            <person name="Sodergren E."/>
            <person name="Lobos E.A."/>
            <person name="Fulton L."/>
            <person name="Fulton R."/>
            <person name="Courtney L."/>
            <person name="Fronick C."/>
            <person name="O'Laughlin M."/>
            <person name="Godfrey J."/>
            <person name="Wilson R.M."/>
            <person name="Miner T."/>
            <person name="Farmer C."/>
            <person name="Delehaunty K."/>
            <person name="Cordes M."/>
            <person name="Minx P."/>
            <person name="Tomlinson C."/>
            <person name="Chen J."/>
            <person name="Wollam A."/>
            <person name="Pepin K.H."/>
            <person name="Bhonagiri V."/>
            <person name="Zhang X."/>
            <person name="Suruliraj S."/>
            <person name="Warren W."/>
            <person name="Mitreva M."/>
            <person name="Mardis E.R."/>
            <person name="Wilson R.K."/>
        </authorList>
    </citation>
    <scope>NUCLEOTIDE SEQUENCE [LARGE SCALE GENOMIC DNA]</scope>
    <source>
        <strain evidence="4 5">F0235</strain>
    </source>
</reference>
<evidence type="ECO:0000256" key="2">
    <source>
        <dbReference type="ARBA" id="ARBA00022679"/>
    </source>
</evidence>
<evidence type="ECO:0000256" key="1">
    <source>
        <dbReference type="ARBA" id="ARBA00022676"/>
    </source>
</evidence>
<dbReference type="Pfam" id="PF13692">
    <property type="entry name" value="Glyco_trans_1_4"/>
    <property type="match status" value="1"/>
</dbReference>
<dbReference type="eggNOG" id="COG0438">
    <property type="taxonomic scope" value="Bacteria"/>
</dbReference>
<sequence length="344" mass="37770">MRVLHVTECLAGGVQTALAGYVKATPELDHVVLANSRRGHNITMREVEGSSAFYVLPTNHLAAVKKVAKVAREVRPDVIHAHSSFAGAYSRIATLCVNVPVVYTPHAIAYGRPDFSSVKRAAYKGVEKLLSWKTKVFAGCSVHESELLSDLNARVPVVTIPNALPPDHPAQELRWGASSSPVVGMVGRINEYRDPQRFIDIVESVRRHNSDVQFVWIGDGDDAQRDALKAAGVHVTGWLGGVDLQKKLTELSMLVYTSRWDGFPMVILEAINSHVPTFVSNIAPLKECPESARFDTAEQASSLVLKQLEQNQPLSQHWDPLLAAHSFDSQKQALIRAYELATVS</sequence>
<dbReference type="GO" id="GO:1903509">
    <property type="term" value="P:liposaccharide metabolic process"/>
    <property type="evidence" value="ECO:0007669"/>
    <property type="project" value="UniProtKB-ARBA"/>
</dbReference>
<evidence type="ECO:0000313" key="4">
    <source>
        <dbReference type="EMBL" id="EKX89750.1"/>
    </source>
</evidence>
<evidence type="ECO:0000313" key="5">
    <source>
        <dbReference type="Proteomes" id="UP000010445"/>
    </source>
</evidence>
<dbReference type="HOGENOM" id="CLU_009583_0_1_11"/>
<dbReference type="PANTHER" id="PTHR45947">
    <property type="entry name" value="SULFOQUINOVOSYL TRANSFERASE SQD2"/>
    <property type="match status" value="1"/>
</dbReference>
<gene>
    <name evidence="4" type="ORF">HMPREF9997_01653</name>
</gene>
<dbReference type="InterPro" id="IPR050194">
    <property type="entry name" value="Glycosyltransferase_grp1"/>
</dbReference>
<feature type="domain" description="Glycosyltransferase subfamily 4-like N-terminal" evidence="3">
    <location>
        <begin position="12"/>
        <end position="162"/>
    </location>
</feature>
<dbReference type="AlphaFoldDB" id="L1MFC2"/>
<keyword evidence="2 4" id="KW-0808">Transferase</keyword>
<keyword evidence="1" id="KW-0328">Glycosyltransferase</keyword>
<evidence type="ECO:0000259" key="3">
    <source>
        <dbReference type="Pfam" id="PF13579"/>
    </source>
</evidence>
<keyword evidence="5" id="KW-1185">Reference proteome</keyword>
<proteinExistence type="predicted"/>
<dbReference type="SUPFAM" id="SSF53756">
    <property type="entry name" value="UDP-Glycosyltransferase/glycogen phosphorylase"/>
    <property type="match status" value="1"/>
</dbReference>
<dbReference type="PANTHER" id="PTHR45947:SF3">
    <property type="entry name" value="SULFOQUINOVOSYL TRANSFERASE SQD2"/>
    <property type="match status" value="1"/>
</dbReference>
<dbReference type="Pfam" id="PF13579">
    <property type="entry name" value="Glyco_trans_4_4"/>
    <property type="match status" value="1"/>
</dbReference>
<dbReference type="Proteomes" id="UP000010445">
    <property type="component" value="Unassembled WGS sequence"/>
</dbReference>
<dbReference type="PATRIC" id="fig|1035195.3.peg.1492"/>
<protein>
    <submittedName>
        <fullName evidence="4">Glycosyltransferase, group 1 family protein</fullName>
    </submittedName>
</protein>
<name>L1MFC2_9CORY</name>
<dbReference type="EMBL" id="AMEM01000022">
    <property type="protein sequence ID" value="EKX89750.1"/>
    <property type="molecule type" value="Genomic_DNA"/>
</dbReference>
<dbReference type="GO" id="GO:0016757">
    <property type="term" value="F:glycosyltransferase activity"/>
    <property type="evidence" value="ECO:0007669"/>
    <property type="project" value="UniProtKB-KW"/>
</dbReference>
<dbReference type="GO" id="GO:1901137">
    <property type="term" value="P:carbohydrate derivative biosynthetic process"/>
    <property type="evidence" value="ECO:0007669"/>
    <property type="project" value="UniProtKB-ARBA"/>
</dbReference>
<dbReference type="STRING" id="1035195.HMPREF9997_01653"/>
<dbReference type="Gene3D" id="3.40.50.2000">
    <property type="entry name" value="Glycogen Phosphorylase B"/>
    <property type="match status" value="2"/>
</dbReference>
<dbReference type="RefSeq" id="WP_006063882.1">
    <property type="nucleotide sequence ID" value="NZ_KB290831.1"/>
</dbReference>
<dbReference type="InterPro" id="IPR028098">
    <property type="entry name" value="Glyco_trans_4-like_N"/>
</dbReference>
<dbReference type="OrthoDB" id="477186at2"/>
<organism evidence="4 5">
    <name type="scientific">Corynebacterium durum F0235</name>
    <dbReference type="NCBI Taxonomy" id="1035195"/>
    <lineage>
        <taxon>Bacteria</taxon>
        <taxon>Bacillati</taxon>
        <taxon>Actinomycetota</taxon>
        <taxon>Actinomycetes</taxon>
        <taxon>Mycobacteriales</taxon>
        <taxon>Corynebacteriaceae</taxon>
        <taxon>Corynebacterium</taxon>
    </lineage>
</organism>
<accession>L1MFC2</accession>
<comment type="caution">
    <text evidence="4">The sequence shown here is derived from an EMBL/GenBank/DDBJ whole genome shotgun (WGS) entry which is preliminary data.</text>
</comment>